<dbReference type="EMBL" id="SOGN01000026">
    <property type="protein sequence ID" value="TFC82213.1"/>
    <property type="molecule type" value="Genomic_DNA"/>
</dbReference>
<evidence type="ECO:0000259" key="1">
    <source>
        <dbReference type="SMART" id="SM00065"/>
    </source>
</evidence>
<dbReference type="InterPro" id="IPR003018">
    <property type="entry name" value="GAF"/>
</dbReference>
<organism evidence="2 3">
    <name type="scientific">Cryobacterium cheniae</name>
    <dbReference type="NCBI Taxonomy" id="1259262"/>
    <lineage>
        <taxon>Bacteria</taxon>
        <taxon>Bacillati</taxon>
        <taxon>Actinomycetota</taxon>
        <taxon>Actinomycetes</taxon>
        <taxon>Micrococcales</taxon>
        <taxon>Microbacteriaceae</taxon>
        <taxon>Cryobacterium</taxon>
    </lineage>
</organism>
<dbReference type="PANTHER" id="PTHR43102">
    <property type="entry name" value="SLR1143 PROTEIN"/>
    <property type="match status" value="1"/>
</dbReference>
<keyword evidence="3" id="KW-1185">Reference proteome</keyword>
<dbReference type="RefSeq" id="WP_134369224.1">
    <property type="nucleotide sequence ID" value="NZ_SOGN01000026.1"/>
</dbReference>
<feature type="domain" description="GAF" evidence="1">
    <location>
        <begin position="272"/>
        <end position="409"/>
    </location>
</feature>
<dbReference type="Proteomes" id="UP000298433">
    <property type="component" value="Unassembled WGS sequence"/>
</dbReference>
<proteinExistence type="predicted"/>
<dbReference type="SUPFAM" id="SSF55781">
    <property type="entry name" value="GAF domain-like"/>
    <property type="match status" value="1"/>
</dbReference>
<dbReference type="Gene3D" id="3.40.50.1110">
    <property type="entry name" value="SGNH hydrolase"/>
    <property type="match status" value="1"/>
</dbReference>
<evidence type="ECO:0000313" key="2">
    <source>
        <dbReference type="EMBL" id="TFC82213.1"/>
    </source>
</evidence>
<dbReference type="InterPro" id="IPR029016">
    <property type="entry name" value="GAF-like_dom_sf"/>
</dbReference>
<dbReference type="InterPro" id="IPR036514">
    <property type="entry name" value="SGNH_hydro_sf"/>
</dbReference>
<sequence>MPQLLRWALMPLMRAWSAAVTREYDGIPRPRDTPQAHSPGTDSDRVLIFGSGPAVGWGVLSHNVALPGSLARALSTRTGRGTDVDVIPNPLVTIRTSQAELDGLGLWRYDAVVVSIGPSDAVALLSGLVWQRELSALLDRIRRESSLTTRIFVLGVQPIRSIAAFDSGLGSVAEKHARSLNEASAAICAGQEQSHFVPMTARLPSTPGRVRTAAHYAEWADLLADEMAPPLNAEHLGTARGTAEGRAVARGAEQLSPDPRRAVDRLGMLDADTEVRCDQIVALARSAYGTRSAALTFIDGDRLWDMVSLGFTPRVYPMAGSITALAVSGAGAFVVSDVVLDDRFTARPPLLSQGQTRFYAGFPIEADSGERIGVLCVFDPEPRSTGEVDTVLLRELALLIQAELGRHQE</sequence>
<comment type="caution">
    <text evidence="2">The sequence shown here is derived from an EMBL/GenBank/DDBJ whole genome shotgun (WGS) entry which is preliminary data.</text>
</comment>
<protein>
    <submittedName>
        <fullName evidence="2">GAF domain-containing protein</fullName>
    </submittedName>
</protein>
<dbReference type="Gene3D" id="3.30.450.40">
    <property type="match status" value="1"/>
</dbReference>
<dbReference type="SUPFAM" id="SSF52266">
    <property type="entry name" value="SGNH hydrolase"/>
    <property type="match status" value="1"/>
</dbReference>
<dbReference type="AlphaFoldDB" id="A0A4R8XTP9"/>
<dbReference type="SMART" id="SM00065">
    <property type="entry name" value="GAF"/>
    <property type="match status" value="1"/>
</dbReference>
<dbReference type="Pfam" id="PF01590">
    <property type="entry name" value="GAF"/>
    <property type="match status" value="1"/>
</dbReference>
<reference evidence="2 3" key="1">
    <citation type="submission" date="2019-03" db="EMBL/GenBank/DDBJ databases">
        <title>Genomics of glacier-inhabiting Cryobacterium strains.</title>
        <authorList>
            <person name="Liu Q."/>
            <person name="Xin Y.-H."/>
        </authorList>
    </citation>
    <scope>NUCLEOTIDE SEQUENCE [LARGE SCALE GENOMIC DNA]</scope>
    <source>
        <strain evidence="2 3">TMT2-48-2</strain>
    </source>
</reference>
<dbReference type="OrthoDB" id="9151676at2"/>
<name>A0A4R8XTP9_9MICO</name>
<gene>
    <name evidence="2" type="ORF">E3T23_04535</name>
</gene>
<evidence type="ECO:0000313" key="3">
    <source>
        <dbReference type="Proteomes" id="UP000298433"/>
    </source>
</evidence>
<dbReference type="PANTHER" id="PTHR43102:SF2">
    <property type="entry name" value="GAF DOMAIN-CONTAINING PROTEIN"/>
    <property type="match status" value="1"/>
</dbReference>
<accession>A0A4R8XTP9</accession>